<name>A0A378PZT1_MORBO</name>
<proteinExistence type="predicted"/>
<gene>
    <name evidence="1" type="ORF">NCTC9426_02208</name>
</gene>
<accession>A0A378PZT1</accession>
<dbReference type="Proteomes" id="UP000254133">
    <property type="component" value="Unassembled WGS sequence"/>
</dbReference>
<dbReference type="AlphaFoldDB" id="A0A378PZT1"/>
<organism evidence="1 2">
    <name type="scientific">Moraxella bovis</name>
    <dbReference type="NCBI Taxonomy" id="476"/>
    <lineage>
        <taxon>Bacteria</taxon>
        <taxon>Pseudomonadati</taxon>
        <taxon>Pseudomonadota</taxon>
        <taxon>Gammaproteobacteria</taxon>
        <taxon>Moraxellales</taxon>
        <taxon>Moraxellaceae</taxon>
        <taxon>Moraxella</taxon>
    </lineage>
</organism>
<sequence>MANDKVVLPTIAKFVKEMFQYCCYHSEILLKNP</sequence>
<evidence type="ECO:0000313" key="1">
    <source>
        <dbReference type="EMBL" id="STY93478.1"/>
    </source>
</evidence>
<reference evidence="1 2" key="1">
    <citation type="submission" date="2018-06" db="EMBL/GenBank/DDBJ databases">
        <authorList>
            <consortium name="Pathogen Informatics"/>
            <person name="Doyle S."/>
        </authorList>
    </citation>
    <scope>NUCLEOTIDE SEQUENCE [LARGE SCALE GENOMIC DNA]</scope>
    <source>
        <strain evidence="1 2">NCTC9426</strain>
    </source>
</reference>
<protein>
    <submittedName>
        <fullName evidence="1">Uncharacterized protein</fullName>
    </submittedName>
</protein>
<dbReference type="EMBL" id="UGPZ01000003">
    <property type="protein sequence ID" value="STY93478.1"/>
    <property type="molecule type" value="Genomic_DNA"/>
</dbReference>
<evidence type="ECO:0000313" key="2">
    <source>
        <dbReference type="Proteomes" id="UP000254133"/>
    </source>
</evidence>